<feature type="region of interest" description="Disordered" evidence="1">
    <location>
        <begin position="221"/>
        <end position="275"/>
    </location>
</feature>
<dbReference type="GO" id="GO:0043743">
    <property type="term" value="F:LPPG:FO 2-phospho-L-lactate transferase activity"/>
    <property type="evidence" value="ECO:0007669"/>
    <property type="project" value="InterPro"/>
</dbReference>
<feature type="region of interest" description="Disordered" evidence="1">
    <location>
        <begin position="305"/>
        <end position="363"/>
    </location>
</feature>
<dbReference type="EMBL" id="KB707386">
    <property type="protein sequence ID" value="EMR62741.1"/>
    <property type="molecule type" value="Genomic_DNA"/>
</dbReference>
<feature type="compositionally biased region" description="Acidic residues" evidence="1">
    <location>
        <begin position="335"/>
        <end position="363"/>
    </location>
</feature>
<dbReference type="InterPro" id="IPR038136">
    <property type="entry name" value="CofD-like_dom_sf"/>
</dbReference>
<accession>M7SYT6</accession>
<organism evidence="2 3">
    <name type="scientific">Eutypa lata (strain UCR-EL1)</name>
    <name type="common">Grapevine dieback disease fungus</name>
    <name type="synonym">Eutypa armeniacae</name>
    <dbReference type="NCBI Taxonomy" id="1287681"/>
    <lineage>
        <taxon>Eukaryota</taxon>
        <taxon>Fungi</taxon>
        <taxon>Dikarya</taxon>
        <taxon>Ascomycota</taxon>
        <taxon>Pezizomycotina</taxon>
        <taxon>Sordariomycetes</taxon>
        <taxon>Xylariomycetidae</taxon>
        <taxon>Xylariales</taxon>
        <taxon>Diatrypaceae</taxon>
        <taxon>Eutypa</taxon>
    </lineage>
</organism>
<dbReference type="Pfam" id="PF01933">
    <property type="entry name" value="CofD"/>
    <property type="match status" value="1"/>
</dbReference>
<proteinExistence type="predicted"/>
<feature type="compositionally biased region" description="Low complexity" evidence="1">
    <location>
        <begin position="243"/>
        <end position="256"/>
    </location>
</feature>
<sequence length="652" mass="70223">MTPSTPTFPHYPKPRGIVVFGGGTATNSLVDVFERIREQRGCSLSYVIPISDNGGSSSELIRMFGGPGIGDVRSRLVRLIPGSDTDPERHSLKELFNHRLSSDPAQARLEWLDVVEGRDHRLWRDISSERRELIRSIFNLMNLEIVKRARPTSTFSFAKASIGNLFLTGARLFTGSLESSIYLLSTICSVPSTVSALPVINSNFTHHISAGLADGTIITGQNSISHPSAPTSLPAAGDHHETSNNNNPNLNSQLLLSPPPTGAANTRSPTPAPSALETETAAHDLIEDATLPGSLPTLRKPYINFRKEGTPRGRSRGGGGGSGGGDGDIRKDAEGTNEGENNNEENEQEEGEGDEDDEDEDEQDLPTRIDRIWYINPYGHEIRPVPNPKVLAAIRGATAVVYSIGSLYTSIMPSLILRGVGDAIAGVPSGPHQQQQHQQEQGQGPRYKILILNSANDRETGPRASPFTAADFVRAIARGAGPESRGEFYNRHLLGNKGSGSNNSDITPAIATADAPATTETIPEASTTSSATTTAGTTTTTTNTPTIARTSTPPSPLLSGETPDAEKEKEEVRRYVTHIVYLEDPQAPRVDREELQNRLGVECVRVYGRRDPPDGEGGGMLRYDEVALMRALEAIVGGRPDMARSRRNTSGQ</sequence>
<dbReference type="KEGG" id="ela:UCREL1_10319"/>
<reference evidence="3" key="1">
    <citation type="journal article" date="2013" name="Genome Announc.">
        <title>Draft genome sequence of the grapevine dieback fungus Eutypa lata UCR-EL1.</title>
        <authorList>
            <person name="Blanco-Ulate B."/>
            <person name="Rolshausen P.E."/>
            <person name="Cantu D."/>
        </authorList>
    </citation>
    <scope>NUCLEOTIDE SEQUENCE [LARGE SCALE GENOMIC DNA]</scope>
    <source>
        <strain evidence="3">UCR-EL1</strain>
    </source>
</reference>
<evidence type="ECO:0000313" key="2">
    <source>
        <dbReference type="EMBL" id="EMR62741.1"/>
    </source>
</evidence>
<name>M7SYT6_EUTLA</name>
<protein>
    <submittedName>
        <fullName evidence="2">Putative upf0052 domain protein</fullName>
    </submittedName>
</protein>
<dbReference type="eggNOG" id="ENOG502QUXN">
    <property type="taxonomic scope" value="Eukaryota"/>
</dbReference>
<evidence type="ECO:0000256" key="1">
    <source>
        <dbReference type="SAM" id="MobiDB-lite"/>
    </source>
</evidence>
<evidence type="ECO:0000313" key="3">
    <source>
        <dbReference type="Proteomes" id="UP000012174"/>
    </source>
</evidence>
<dbReference type="AlphaFoldDB" id="M7SYT6"/>
<feature type="compositionally biased region" description="Gly residues" evidence="1">
    <location>
        <begin position="316"/>
        <end position="326"/>
    </location>
</feature>
<dbReference type="InterPro" id="IPR002882">
    <property type="entry name" value="CofD"/>
</dbReference>
<feature type="compositionally biased region" description="Low complexity" evidence="1">
    <location>
        <begin position="518"/>
        <end position="552"/>
    </location>
</feature>
<dbReference type="PANTHER" id="PTHR31240">
    <property type="entry name" value="MATERNAL EFFECT EMBRYO ARREST 18"/>
    <property type="match status" value="1"/>
</dbReference>
<gene>
    <name evidence="2" type="ORF">UCREL1_10319</name>
</gene>
<feature type="compositionally biased region" description="Polar residues" evidence="1">
    <location>
        <begin position="221"/>
        <end position="231"/>
    </location>
</feature>
<dbReference type="PANTHER" id="PTHR31240:SF0">
    <property type="entry name" value="MATERNAL EFFECT EMBRYO ARREST 18"/>
    <property type="match status" value="1"/>
</dbReference>
<dbReference type="SUPFAM" id="SSF142338">
    <property type="entry name" value="CofD-like"/>
    <property type="match status" value="1"/>
</dbReference>
<feature type="region of interest" description="Disordered" evidence="1">
    <location>
        <begin position="518"/>
        <end position="571"/>
    </location>
</feature>
<dbReference type="HOGENOM" id="CLU_019029_3_0_1"/>
<dbReference type="OMA" id="EWMDILE"/>
<dbReference type="OrthoDB" id="10267139at2759"/>
<dbReference type="Gene3D" id="3.40.50.10680">
    <property type="entry name" value="CofD-like domains"/>
    <property type="match status" value="1"/>
</dbReference>
<dbReference type="Proteomes" id="UP000012174">
    <property type="component" value="Unassembled WGS sequence"/>
</dbReference>
<keyword evidence="3" id="KW-1185">Reference proteome</keyword>